<dbReference type="GO" id="GO:0005524">
    <property type="term" value="F:ATP binding"/>
    <property type="evidence" value="ECO:0007669"/>
    <property type="project" value="UniProtKB-KW"/>
</dbReference>
<protein>
    <submittedName>
        <fullName evidence="9">Iron complex transport system ATP-binding protein</fullName>
    </submittedName>
</protein>
<sequence length="294" mass="31278">MEARVTARLSLDNVAIGYDGDPLVDGIDLELHSGSITCLMGANGVGKTTLFKTLLGLLPPLRGRIVLGGRDIAALKRDEIARRVALVPQAYQGDPSHTVLDIVVMGRTARLGMFSTPGRDDVAAAWRALDMLGIASLGHRSADRISGGQRQLMLIARALAQDTEIIVMDEPTASLDLSNRLALLDQIRSLAERGLSLLVSTHEPEHAFAIADRVAVIGPGQRFAVGDVDQVLTPARLSALYGLALDLETTPSGRRVVSRADGSVLDLSIMARSDAARPLRTAEASECTTSERSS</sequence>
<comment type="function">
    <text evidence="7">Involved in beta-(1--&gt;2)glucan export. Transmembrane domains (TMD) form a pore in the inner membrane and the ATP-binding domain (NBD) is responsible for energy generation.</text>
</comment>
<comment type="caution">
    <text evidence="9">The sequence shown here is derived from an EMBL/GenBank/DDBJ whole genome shotgun (WGS) entry which is preliminary data.</text>
</comment>
<keyword evidence="3" id="KW-0547">Nucleotide-binding</keyword>
<dbReference type="EMBL" id="QJTI01000016">
    <property type="protein sequence ID" value="PYF01946.1"/>
    <property type="molecule type" value="Genomic_DNA"/>
</dbReference>
<dbReference type="PANTHER" id="PTHR42734:SF6">
    <property type="entry name" value="MOLYBDATE IMPORT ATP-BINDING PROTEIN MOLC"/>
    <property type="match status" value="1"/>
</dbReference>
<evidence type="ECO:0000256" key="7">
    <source>
        <dbReference type="ARBA" id="ARBA00024722"/>
    </source>
</evidence>
<evidence type="ECO:0000256" key="5">
    <source>
        <dbReference type="ARBA" id="ARBA00022906"/>
    </source>
</evidence>
<evidence type="ECO:0000313" key="10">
    <source>
        <dbReference type="Proteomes" id="UP000248148"/>
    </source>
</evidence>
<dbReference type="InterPro" id="IPR017871">
    <property type="entry name" value="ABC_transporter-like_CS"/>
</dbReference>
<dbReference type="Gene3D" id="3.40.50.300">
    <property type="entry name" value="P-loop containing nucleotide triphosphate hydrolases"/>
    <property type="match status" value="1"/>
</dbReference>
<proteinExistence type="inferred from homology"/>
<dbReference type="SMART" id="SM00382">
    <property type="entry name" value="AAA"/>
    <property type="match status" value="1"/>
</dbReference>
<dbReference type="AlphaFoldDB" id="A0A318TBH2"/>
<evidence type="ECO:0000313" key="9">
    <source>
        <dbReference type="EMBL" id="PYF01946.1"/>
    </source>
</evidence>
<keyword evidence="10" id="KW-1185">Reference proteome</keyword>
<dbReference type="Proteomes" id="UP000248148">
    <property type="component" value="Unassembled WGS sequence"/>
</dbReference>
<dbReference type="PROSITE" id="PS50893">
    <property type="entry name" value="ABC_TRANSPORTER_2"/>
    <property type="match status" value="1"/>
</dbReference>
<gene>
    <name evidence="9" type="ORF">BJ122_11678</name>
</gene>
<name>A0A318TBH2_9BRAD</name>
<evidence type="ECO:0000256" key="4">
    <source>
        <dbReference type="ARBA" id="ARBA00022840"/>
    </source>
</evidence>
<evidence type="ECO:0000256" key="6">
    <source>
        <dbReference type="ARBA" id="ARBA00023065"/>
    </source>
</evidence>
<dbReference type="CDD" id="cd03214">
    <property type="entry name" value="ABC_Iron-Siderophores_B12_Hemin"/>
    <property type="match status" value="1"/>
</dbReference>
<dbReference type="OrthoDB" id="9805601at2"/>
<dbReference type="Pfam" id="PF00005">
    <property type="entry name" value="ABC_tran"/>
    <property type="match status" value="1"/>
</dbReference>
<keyword evidence="2" id="KW-0813">Transport</keyword>
<reference evidence="9 10" key="1">
    <citation type="submission" date="2018-06" db="EMBL/GenBank/DDBJ databases">
        <title>Genomic Encyclopedia of Archaeal and Bacterial Type Strains, Phase II (KMG-II): from individual species to whole genera.</title>
        <authorList>
            <person name="Goeker M."/>
        </authorList>
    </citation>
    <scope>NUCLEOTIDE SEQUENCE [LARGE SCALE GENOMIC DNA]</scope>
    <source>
        <strain evidence="9 10">JCM 11668</strain>
    </source>
</reference>
<keyword evidence="4 9" id="KW-0067">ATP-binding</keyword>
<evidence type="ECO:0000256" key="3">
    <source>
        <dbReference type="ARBA" id="ARBA00022741"/>
    </source>
</evidence>
<dbReference type="InterPro" id="IPR003439">
    <property type="entry name" value="ABC_transporter-like_ATP-bd"/>
</dbReference>
<keyword evidence="5" id="KW-0864">Zinc transport</keyword>
<dbReference type="SUPFAM" id="SSF52540">
    <property type="entry name" value="P-loop containing nucleoside triphosphate hydrolases"/>
    <property type="match status" value="1"/>
</dbReference>
<dbReference type="PANTHER" id="PTHR42734">
    <property type="entry name" value="METAL TRANSPORT SYSTEM ATP-BINDING PROTEIN TM_0124-RELATED"/>
    <property type="match status" value="1"/>
</dbReference>
<dbReference type="InterPro" id="IPR050153">
    <property type="entry name" value="Metal_Ion_Import_ABC"/>
</dbReference>
<feature type="domain" description="ABC transporter" evidence="8">
    <location>
        <begin position="9"/>
        <end position="244"/>
    </location>
</feature>
<dbReference type="FunFam" id="3.40.50.300:FF:000134">
    <property type="entry name" value="Iron-enterobactin ABC transporter ATP-binding protein"/>
    <property type="match status" value="1"/>
</dbReference>
<keyword evidence="6" id="KW-0406">Ion transport</keyword>
<dbReference type="InterPro" id="IPR027417">
    <property type="entry name" value="P-loop_NTPase"/>
</dbReference>
<evidence type="ECO:0000259" key="8">
    <source>
        <dbReference type="PROSITE" id="PS50893"/>
    </source>
</evidence>
<organism evidence="9 10">
    <name type="scientific">Rhodopseudomonas faecalis</name>
    <dbReference type="NCBI Taxonomy" id="99655"/>
    <lineage>
        <taxon>Bacteria</taxon>
        <taxon>Pseudomonadati</taxon>
        <taxon>Pseudomonadota</taxon>
        <taxon>Alphaproteobacteria</taxon>
        <taxon>Hyphomicrobiales</taxon>
        <taxon>Nitrobacteraceae</taxon>
        <taxon>Rhodopseudomonas</taxon>
    </lineage>
</organism>
<comment type="similarity">
    <text evidence="1">Belongs to the ABC transporter superfamily.</text>
</comment>
<evidence type="ECO:0000256" key="2">
    <source>
        <dbReference type="ARBA" id="ARBA00022448"/>
    </source>
</evidence>
<accession>A0A318TBH2</accession>
<dbReference type="GO" id="GO:0016887">
    <property type="term" value="F:ATP hydrolysis activity"/>
    <property type="evidence" value="ECO:0007669"/>
    <property type="project" value="InterPro"/>
</dbReference>
<keyword evidence="5" id="KW-0862">Zinc</keyword>
<evidence type="ECO:0000256" key="1">
    <source>
        <dbReference type="ARBA" id="ARBA00005417"/>
    </source>
</evidence>
<dbReference type="InterPro" id="IPR003593">
    <property type="entry name" value="AAA+_ATPase"/>
</dbReference>
<dbReference type="PROSITE" id="PS00211">
    <property type="entry name" value="ABC_TRANSPORTER_1"/>
    <property type="match status" value="1"/>
</dbReference>
<dbReference type="GO" id="GO:0006829">
    <property type="term" value="P:zinc ion transport"/>
    <property type="evidence" value="ECO:0007669"/>
    <property type="project" value="UniProtKB-KW"/>
</dbReference>